<evidence type="ECO:0008006" key="8">
    <source>
        <dbReference type="Google" id="ProtNLM"/>
    </source>
</evidence>
<dbReference type="PANTHER" id="PTHR34584:SF1">
    <property type="entry name" value="NA(+)_H(+) ANTIPORTER SUBUNIT E1"/>
    <property type="match status" value="1"/>
</dbReference>
<proteinExistence type="predicted"/>
<keyword evidence="4 6" id="KW-1133">Transmembrane helix</keyword>
<evidence type="ECO:0000256" key="1">
    <source>
        <dbReference type="ARBA" id="ARBA00004651"/>
    </source>
</evidence>
<dbReference type="GO" id="GO:0005886">
    <property type="term" value="C:plasma membrane"/>
    <property type="evidence" value="ECO:0007669"/>
    <property type="project" value="UniProtKB-SubCell"/>
</dbReference>
<dbReference type="Pfam" id="PF01899">
    <property type="entry name" value="MNHE"/>
    <property type="match status" value="1"/>
</dbReference>
<dbReference type="PANTHER" id="PTHR34584">
    <property type="entry name" value="NA(+)/H(+) ANTIPORTER SUBUNIT E1"/>
    <property type="match status" value="1"/>
</dbReference>
<dbReference type="AlphaFoldDB" id="X1H7A3"/>
<feature type="non-terminal residue" evidence="7">
    <location>
        <position position="1"/>
    </location>
</feature>
<reference evidence="7" key="1">
    <citation type="journal article" date="2014" name="Front. Microbiol.">
        <title>High frequency of phylogenetically diverse reductive dehalogenase-homologous genes in deep subseafloor sedimentary metagenomes.</title>
        <authorList>
            <person name="Kawai M."/>
            <person name="Futagami T."/>
            <person name="Toyoda A."/>
            <person name="Takaki Y."/>
            <person name="Nishi S."/>
            <person name="Hori S."/>
            <person name="Arai W."/>
            <person name="Tsubouchi T."/>
            <person name="Morono Y."/>
            <person name="Uchiyama I."/>
            <person name="Ito T."/>
            <person name="Fujiyama A."/>
            <person name="Inagaki F."/>
            <person name="Takami H."/>
        </authorList>
    </citation>
    <scope>NUCLEOTIDE SEQUENCE</scope>
    <source>
        <strain evidence="7">Expedition CK06-06</strain>
    </source>
</reference>
<dbReference type="GO" id="GO:0008324">
    <property type="term" value="F:monoatomic cation transmembrane transporter activity"/>
    <property type="evidence" value="ECO:0007669"/>
    <property type="project" value="InterPro"/>
</dbReference>
<comment type="caution">
    <text evidence="7">The sequence shown here is derived from an EMBL/GenBank/DDBJ whole genome shotgun (WGS) entry which is preliminary data.</text>
</comment>
<evidence type="ECO:0000256" key="5">
    <source>
        <dbReference type="ARBA" id="ARBA00023136"/>
    </source>
</evidence>
<evidence type="ECO:0000256" key="2">
    <source>
        <dbReference type="ARBA" id="ARBA00022475"/>
    </source>
</evidence>
<evidence type="ECO:0000256" key="6">
    <source>
        <dbReference type="SAM" id="Phobius"/>
    </source>
</evidence>
<dbReference type="EMBL" id="BARU01026725">
    <property type="protein sequence ID" value="GAH66056.1"/>
    <property type="molecule type" value="Genomic_DNA"/>
</dbReference>
<accession>X1H7A3</accession>
<organism evidence="7">
    <name type="scientific">marine sediment metagenome</name>
    <dbReference type="NCBI Taxonomy" id="412755"/>
    <lineage>
        <taxon>unclassified sequences</taxon>
        <taxon>metagenomes</taxon>
        <taxon>ecological metagenomes</taxon>
    </lineage>
</organism>
<evidence type="ECO:0000256" key="3">
    <source>
        <dbReference type="ARBA" id="ARBA00022692"/>
    </source>
</evidence>
<keyword evidence="3 6" id="KW-0812">Transmembrane</keyword>
<gene>
    <name evidence="7" type="ORF">S03H2_42890</name>
</gene>
<evidence type="ECO:0000256" key="4">
    <source>
        <dbReference type="ARBA" id="ARBA00022989"/>
    </source>
</evidence>
<dbReference type="InterPro" id="IPR002758">
    <property type="entry name" value="Cation_antiport_E"/>
</dbReference>
<feature type="transmembrane region" description="Helical" evidence="6">
    <location>
        <begin position="6"/>
        <end position="29"/>
    </location>
</feature>
<name>X1H7A3_9ZZZZ</name>
<sequence>FAPIRYFWVICYIPLLFFYMLIANLDVVYRVIHPLMPIRPGIVKVKTRLKSESGRTALANSITLTPGTLSVDITDDGYLYIHWLVVRETDVEGASKRIVTRFEPLLEKIFE</sequence>
<protein>
    <recommendedName>
        <fullName evidence="8">Na+/H+ antiporter subunit E</fullName>
    </recommendedName>
</protein>
<evidence type="ECO:0000313" key="7">
    <source>
        <dbReference type="EMBL" id="GAH66056.1"/>
    </source>
</evidence>
<keyword evidence="2" id="KW-1003">Cell membrane</keyword>
<comment type="subcellular location">
    <subcellularLocation>
        <location evidence="1">Cell membrane</location>
        <topology evidence="1">Multi-pass membrane protein</topology>
    </subcellularLocation>
</comment>
<keyword evidence="5 6" id="KW-0472">Membrane</keyword>